<keyword evidence="1" id="KW-0472">Membrane</keyword>
<gene>
    <name evidence="2" type="ORF">SAMN03080614_10612</name>
</gene>
<reference evidence="3" key="1">
    <citation type="submission" date="2016-10" db="EMBL/GenBank/DDBJ databases">
        <authorList>
            <person name="Varghese N."/>
            <person name="Submissions S."/>
        </authorList>
    </citation>
    <scope>NUCLEOTIDE SEQUENCE [LARGE SCALE GENOMIC DNA]</scope>
    <source>
        <strain evidence="3">DSM 13577</strain>
    </source>
</reference>
<keyword evidence="1" id="KW-1133">Transmembrane helix</keyword>
<evidence type="ECO:0000313" key="2">
    <source>
        <dbReference type="EMBL" id="SET15087.1"/>
    </source>
</evidence>
<sequence>MKDIFQLTIIFLLFFLIISFLMKFASRIGETIRTFLIELWNSIRGN</sequence>
<keyword evidence="1" id="KW-0812">Transmembrane</keyword>
<dbReference type="EMBL" id="FOIF01000061">
    <property type="protein sequence ID" value="SET15087.1"/>
    <property type="molecule type" value="Genomic_DNA"/>
</dbReference>
<proteinExistence type="predicted"/>
<accession>A0A1I0C7M7</accession>
<protein>
    <submittedName>
        <fullName evidence="2">Uncharacterized protein</fullName>
    </submittedName>
</protein>
<dbReference type="RefSeq" id="WP_177159783.1">
    <property type="nucleotide sequence ID" value="NZ_FOIF01000061.1"/>
</dbReference>
<evidence type="ECO:0000313" key="3">
    <source>
        <dbReference type="Proteomes" id="UP000243819"/>
    </source>
</evidence>
<evidence type="ECO:0000256" key="1">
    <source>
        <dbReference type="SAM" id="Phobius"/>
    </source>
</evidence>
<organism evidence="2 3">
    <name type="scientific">Anaerobranca gottschalkii DSM 13577</name>
    <dbReference type="NCBI Taxonomy" id="1120990"/>
    <lineage>
        <taxon>Bacteria</taxon>
        <taxon>Bacillati</taxon>
        <taxon>Bacillota</taxon>
        <taxon>Clostridia</taxon>
        <taxon>Eubacteriales</taxon>
        <taxon>Proteinivoracaceae</taxon>
        <taxon>Anaerobranca</taxon>
    </lineage>
</organism>
<keyword evidence="3" id="KW-1185">Reference proteome</keyword>
<feature type="transmembrane region" description="Helical" evidence="1">
    <location>
        <begin position="6"/>
        <end position="25"/>
    </location>
</feature>
<dbReference type="Proteomes" id="UP000243819">
    <property type="component" value="Unassembled WGS sequence"/>
</dbReference>
<name>A0A1I0C7M7_9FIRM</name>
<dbReference type="STRING" id="1120990.SAMN03080614_10612"/>
<dbReference type="AlphaFoldDB" id="A0A1I0C7M7"/>